<dbReference type="PANTHER" id="PTHR43685">
    <property type="entry name" value="GLYCOSYLTRANSFERASE"/>
    <property type="match status" value="1"/>
</dbReference>
<sequence>MPAYNAAPYVEQAVRCALDQAGAEVELLFVDDGSTDTTAEIVQRLQAEYGPRLTLLRGARGGPYPARNRALQAARGEFVAFLDADDWWEPDFVTTLLQALQASGADIAYCGWRNVGEGISGGRAEPYVPPAYEDGDPVEHFLRGCPWPIHGALLRRQVVDAVGGFSERLFSSMDYDLWIRLLAVTRNMVRVPRVLAYYRWHGSGQISAVKWRQVLHAWQVRRDFVAANPALVAHLGAARRRELVDGPLLEQGRTLFWRRDLEGARHLLRRALATGAWRAADLPLLAAAQLPLPVFAALVRRADSRSRP</sequence>
<protein>
    <submittedName>
        <fullName evidence="2">Glycosyl transferase family 2</fullName>
    </submittedName>
</protein>
<dbReference type="EMBL" id="NRRU01000066">
    <property type="protein sequence ID" value="MBK1714386.1"/>
    <property type="molecule type" value="Genomic_DNA"/>
</dbReference>
<organism evidence="2 3">
    <name type="scientific">Rubrivivax gelatinosus</name>
    <name type="common">Rhodocyclus gelatinosus</name>
    <name type="synonym">Rhodopseudomonas gelatinosa</name>
    <dbReference type="NCBI Taxonomy" id="28068"/>
    <lineage>
        <taxon>Bacteria</taxon>
        <taxon>Pseudomonadati</taxon>
        <taxon>Pseudomonadota</taxon>
        <taxon>Betaproteobacteria</taxon>
        <taxon>Burkholderiales</taxon>
        <taxon>Sphaerotilaceae</taxon>
        <taxon>Rubrivivax</taxon>
    </lineage>
</organism>
<comment type="caution">
    <text evidence="2">The sequence shown here is derived from an EMBL/GenBank/DDBJ whole genome shotgun (WGS) entry which is preliminary data.</text>
</comment>
<accession>A0ABS1DX69</accession>
<feature type="domain" description="Glycosyltransferase 2-like" evidence="1">
    <location>
        <begin position="1"/>
        <end position="119"/>
    </location>
</feature>
<reference evidence="2" key="1">
    <citation type="submission" date="2017-08" db="EMBL/GenBank/DDBJ databases">
        <authorList>
            <person name="Imhoff J.F."/>
            <person name="Rahn T."/>
            <person name="Kuenzel S."/>
            <person name="Neulinger S.C."/>
        </authorList>
    </citation>
    <scope>NUCLEOTIDE SEQUENCE</scope>
    <source>
        <strain evidence="2">IM 151</strain>
    </source>
</reference>
<keyword evidence="2" id="KW-0808">Transferase</keyword>
<dbReference type="PANTHER" id="PTHR43685:SF2">
    <property type="entry name" value="GLYCOSYLTRANSFERASE 2-LIKE DOMAIN-CONTAINING PROTEIN"/>
    <property type="match status" value="1"/>
</dbReference>
<evidence type="ECO:0000259" key="1">
    <source>
        <dbReference type="Pfam" id="PF00535"/>
    </source>
</evidence>
<dbReference type="InterPro" id="IPR029044">
    <property type="entry name" value="Nucleotide-diphossugar_trans"/>
</dbReference>
<dbReference type="Proteomes" id="UP001041814">
    <property type="component" value="Unassembled WGS sequence"/>
</dbReference>
<keyword evidence="3" id="KW-1185">Reference proteome</keyword>
<dbReference type="Pfam" id="PF00535">
    <property type="entry name" value="Glycos_transf_2"/>
    <property type="match status" value="1"/>
</dbReference>
<evidence type="ECO:0000313" key="3">
    <source>
        <dbReference type="Proteomes" id="UP001041814"/>
    </source>
</evidence>
<dbReference type="InterPro" id="IPR050834">
    <property type="entry name" value="Glycosyltransf_2"/>
</dbReference>
<dbReference type="SUPFAM" id="SSF53448">
    <property type="entry name" value="Nucleotide-diphospho-sugar transferases"/>
    <property type="match status" value="1"/>
</dbReference>
<dbReference type="Gene3D" id="3.90.550.10">
    <property type="entry name" value="Spore Coat Polysaccharide Biosynthesis Protein SpsA, Chain A"/>
    <property type="match status" value="1"/>
</dbReference>
<gene>
    <name evidence="2" type="ORF">CKO43_16565</name>
</gene>
<name>A0ABS1DX69_RUBGE</name>
<dbReference type="InterPro" id="IPR001173">
    <property type="entry name" value="Glyco_trans_2-like"/>
</dbReference>
<reference evidence="2" key="2">
    <citation type="journal article" date="2020" name="Microorganisms">
        <title>Osmotic Adaptation and Compatible Solute Biosynthesis of Phototrophic Bacteria as Revealed from Genome Analyses.</title>
        <authorList>
            <person name="Imhoff J.F."/>
            <person name="Rahn T."/>
            <person name="Kunzel S."/>
            <person name="Keller A."/>
            <person name="Neulinger S.C."/>
        </authorList>
    </citation>
    <scope>NUCLEOTIDE SEQUENCE</scope>
    <source>
        <strain evidence="2">IM 151</strain>
    </source>
</reference>
<evidence type="ECO:0000313" key="2">
    <source>
        <dbReference type="EMBL" id="MBK1714386.1"/>
    </source>
</evidence>
<dbReference type="GO" id="GO:0016740">
    <property type="term" value="F:transferase activity"/>
    <property type="evidence" value="ECO:0007669"/>
    <property type="project" value="UniProtKB-KW"/>
</dbReference>
<proteinExistence type="predicted"/>